<dbReference type="GO" id="GO:0003700">
    <property type="term" value="F:DNA-binding transcription factor activity"/>
    <property type="evidence" value="ECO:0007669"/>
    <property type="project" value="InterPro"/>
</dbReference>
<dbReference type="PANTHER" id="PTHR43952:SF72">
    <property type="entry name" value="MYB-LIKE DOMAIN-CONTAINING PROTEIN"/>
    <property type="match status" value="1"/>
</dbReference>
<accession>A0AAD5BU85</accession>
<dbReference type="GO" id="GO:0005634">
    <property type="term" value="C:nucleus"/>
    <property type="evidence" value="ECO:0007669"/>
    <property type="project" value="UniProtKB-SubCell"/>
</dbReference>
<evidence type="ECO:0000259" key="5">
    <source>
        <dbReference type="SMART" id="SM00717"/>
    </source>
</evidence>
<evidence type="ECO:0000256" key="1">
    <source>
        <dbReference type="ARBA" id="ARBA00004123"/>
    </source>
</evidence>
<dbReference type="InterPro" id="IPR009057">
    <property type="entry name" value="Homeodomain-like_sf"/>
</dbReference>
<evidence type="ECO:0000256" key="4">
    <source>
        <dbReference type="ARBA" id="ARBA00023242"/>
    </source>
</evidence>
<keyword evidence="4" id="KW-0539">Nucleus</keyword>
<dbReference type="EMBL" id="JAMZMK010010929">
    <property type="protein sequence ID" value="KAI7729741.1"/>
    <property type="molecule type" value="Genomic_DNA"/>
</dbReference>
<protein>
    <recommendedName>
        <fullName evidence="5">Myb-like domain-containing protein</fullName>
    </recommendedName>
</protein>
<sequence>MASSSNVWTWEQNKLFENSLATYNNDPDRFQKIAKIIGKTVDEVKVHYQNLVHDVNAIEAGKIPLPNYKTGEAQGQYNKKK</sequence>
<dbReference type="Gene3D" id="1.10.10.60">
    <property type="entry name" value="Homeodomain-like"/>
    <property type="match status" value="1"/>
</dbReference>
<dbReference type="SUPFAM" id="SSF46689">
    <property type="entry name" value="Homeodomain-like"/>
    <property type="match status" value="1"/>
</dbReference>
<comment type="subcellular location">
    <subcellularLocation>
        <location evidence="1">Nucleus</location>
    </subcellularLocation>
</comment>
<dbReference type="FunFam" id="1.10.10.60:FF:000154">
    <property type="entry name" value="Transcription factor SRM1"/>
    <property type="match status" value="1"/>
</dbReference>
<dbReference type="GO" id="GO:0048262">
    <property type="term" value="P:determination of dorsal/ventral asymmetry"/>
    <property type="evidence" value="ECO:0007669"/>
    <property type="project" value="UniProtKB-ARBA"/>
</dbReference>
<dbReference type="PANTHER" id="PTHR43952">
    <property type="entry name" value="MYB FAMILY TRANSCRIPTION FACTOR-RELATED"/>
    <property type="match status" value="1"/>
</dbReference>
<evidence type="ECO:0000313" key="7">
    <source>
        <dbReference type="EMBL" id="KAI7729741.1"/>
    </source>
</evidence>
<dbReference type="InterPro" id="IPR044636">
    <property type="entry name" value="RADIALIS-like"/>
</dbReference>
<evidence type="ECO:0000313" key="8">
    <source>
        <dbReference type="Proteomes" id="UP001206925"/>
    </source>
</evidence>
<evidence type="ECO:0000256" key="3">
    <source>
        <dbReference type="ARBA" id="ARBA00023163"/>
    </source>
</evidence>
<proteinExistence type="predicted"/>
<reference evidence="6" key="1">
    <citation type="submission" date="2022-06" db="EMBL/GenBank/DDBJ databases">
        <title>Uncovering the hologenomic basis of an extraordinary plant invasion.</title>
        <authorList>
            <person name="Bieker V.C."/>
            <person name="Martin M.D."/>
            <person name="Gilbert T."/>
            <person name="Hodgins K."/>
            <person name="Battlay P."/>
            <person name="Petersen B."/>
            <person name="Wilson J."/>
        </authorList>
    </citation>
    <scope>NUCLEOTIDE SEQUENCE</scope>
    <source>
        <strain evidence="6">AA19_3_7</strain>
        <tissue evidence="6">Leaf</tissue>
    </source>
</reference>
<dbReference type="AlphaFoldDB" id="A0AAD5BU85"/>
<dbReference type="EMBL" id="JAMZMK010010930">
    <property type="protein sequence ID" value="KAI7729737.1"/>
    <property type="molecule type" value="Genomic_DNA"/>
</dbReference>
<organism evidence="6 8">
    <name type="scientific">Ambrosia artemisiifolia</name>
    <name type="common">Common ragweed</name>
    <dbReference type="NCBI Taxonomy" id="4212"/>
    <lineage>
        <taxon>Eukaryota</taxon>
        <taxon>Viridiplantae</taxon>
        <taxon>Streptophyta</taxon>
        <taxon>Embryophyta</taxon>
        <taxon>Tracheophyta</taxon>
        <taxon>Spermatophyta</taxon>
        <taxon>Magnoliopsida</taxon>
        <taxon>eudicotyledons</taxon>
        <taxon>Gunneridae</taxon>
        <taxon>Pentapetalae</taxon>
        <taxon>asterids</taxon>
        <taxon>campanulids</taxon>
        <taxon>Asterales</taxon>
        <taxon>Asteraceae</taxon>
        <taxon>Asteroideae</taxon>
        <taxon>Heliantheae alliance</taxon>
        <taxon>Heliantheae</taxon>
        <taxon>Ambrosia</taxon>
    </lineage>
</organism>
<dbReference type="GO" id="GO:0009908">
    <property type="term" value="P:flower development"/>
    <property type="evidence" value="ECO:0007669"/>
    <property type="project" value="UniProtKB-ARBA"/>
</dbReference>
<keyword evidence="3" id="KW-0804">Transcription</keyword>
<keyword evidence="2" id="KW-0805">Transcription regulation</keyword>
<comment type="caution">
    <text evidence="6">The sequence shown here is derived from an EMBL/GenBank/DDBJ whole genome shotgun (WGS) entry which is preliminary data.</text>
</comment>
<evidence type="ECO:0000313" key="6">
    <source>
        <dbReference type="EMBL" id="KAI7729737.1"/>
    </source>
</evidence>
<dbReference type="InterPro" id="IPR001005">
    <property type="entry name" value="SANT/Myb"/>
</dbReference>
<evidence type="ECO:0000256" key="2">
    <source>
        <dbReference type="ARBA" id="ARBA00023015"/>
    </source>
</evidence>
<name>A0AAD5BU85_AMBAR</name>
<feature type="domain" description="Myb-like" evidence="5">
    <location>
        <begin position="4"/>
        <end position="54"/>
    </location>
</feature>
<keyword evidence="8" id="KW-1185">Reference proteome</keyword>
<dbReference type="SMART" id="SM00717">
    <property type="entry name" value="SANT"/>
    <property type="match status" value="1"/>
</dbReference>
<gene>
    <name evidence="7" type="ORF">M8C21_001771</name>
    <name evidence="6" type="ORF">M8C21_020942</name>
</gene>
<dbReference type="Proteomes" id="UP001206925">
    <property type="component" value="Unassembled WGS sequence"/>
</dbReference>
<dbReference type="Pfam" id="PF00249">
    <property type="entry name" value="Myb_DNA-binding"/>
    <property type="match status" value="1"/>
</dbReference>